<evidence type="ECO:0000313" key="1">
    <source>
        <dbReference type="EMBL" id="MYN42691.1"/>
    </source>
</evidence>
<dbReference type="Proteomes" id="UP000466332">
    <property type="component" value="Unassembled WGS sequence"/>
</dbReference>
<keyword evidence="2" id="KW-1185">Reference proteome</keyword>
<reference evidence="1 2" key="1">
    <citation type="submission" date="2019-12" db="EMBL/GenBank/DDBJ databases">
        <title>Novel species isolated from a subtropical stream in China.</title>
        <authorList>
            <person name="Lu H."/>
        </authorList>
    </citation>
    <scope>NUCLEOTIDE SEQUENCE [LARGE SCALE GENOMIC DNA]</scope>
    <source>
        <strain evidence="1 2">FT109W</strain>
    </source>
</reference>
<accession>A0ABW9WN91</accession>
<dbReference type="EMBL" id="WWCS01000024">
    <property type="protein sequence ID" value="MYN42691.1"/>
    <property type="molecule type" value="Genomic_DNA"/>
</dbReference>
<evidence type="ECO:0000313" key="2">
    <source>
        <dbReference type="Proteomes" id="UP000466332"/>
    </source>
</evidence>
<sequence length="74" mass="8423">MTREQRALVRIVKLCRRPNHRISRQIRLMELALEGLGVPTNARNAEIQKVLQERREVALQHVAARQIGGDSEAA</sequence>
<organism evidence="1 2">
    <name type="scientific">Duganella margarita</name>
    <dbReference type="NCBI Taxonomy" id="2692170"/>
    <lineage>
        <taxon>Bacteria</taxon>
        <taxon>Pseudomonadati</taxon>
        <taxon>Pseudomonadota</taxon>
        <taxon>Betaproteobacteria</taxon>
        <taxon>Burkholderiales</taxon>
        <taxon>Oxalobacteraceae</taxon>
        <taxon>Telluria group</taxon>
        <taxon>Duganella</taxon>
    </lineage>
</organism>
<dbReference type="RefSeq" id="WP_161047581.1">
    <property type="nucleotide sequence ID" value="NZ_WWCS01000024.1"/>
</dbReference>
<protein>
    <submittedName>
        <fullName evidence="1">Uncharacterized protein</fullName>
    </submittedName>
</protein>
<name>A0ABW9WN91_9BURK</name>
<gene>
    <name evidence="1" type="ORF">GTP55_25435</name>
</gene>
<proteinExistence type="predicted"/>
<comment type="caution">
    <text evidence="1">The sequence shown here is derived from an EMBL/GenBank/DDBJ whole genome shotgun (WGS) entry which is preliminary data.</text>
</comment>